<keyword evidence="1" id="KW-1133">Transmembrane helix</keyword>
<protein>
    <recommendedName>
        <fullName evidence="4">Gustatory receptor</fullName>
    </recommendedName>
</protein>
<evidence type="ECO:0008006" key="4">
    <source>
        <dbReference type="Google" id="ProtNLM"/>
    </source>
</evidence>
<dbReference type="AlphaFoldDB" id="A0AAV4VEC0"/>
<keyword evidence="1" id="KW-0812">Transmembrane</keyword>
<organism evidence="2 3">
    <name type="scientific">Caerostris extrusa</name>
    <name type="common">Bark spider</name>
    <name type="synonym">Caerostris bankana</name>
    <dbReference type="NCBI Taxonomy" id="172846"/>
    <lineage>
        <taxon>Eukaryota</taxon>
        <taxon>Metazoa</taxon>
        <taxon>Ecdysozoa</taxon>
        <taxon>Arthropoda</taxon>
        <taxon>Chelicerata</taxon>
        <taxon>Arachnida</taxon>
        <taxon>Araneae</taxon>
        <taxon>Araneomorphae</taxon>
        <taxon>Entelegynae</taxon>
        <taxon>Araneoidea</taxon>
        <taxon>Araneidae</taxon>
        <taxon>Caerostris</taxon>
    </lineage>
</organism>
<comment type="caution">
    <text evidence="2">The sequence shown here is derived from an EMBL/GenBank/DDBJ whole genome shotgun (WGS) entry which is preliminary data.</text>
</comment>
<evidence type="ECO:0000313" key="2">
    <source>
        <dbReference type="EMBL" id="GIY67984.1"/>
    </source>
</evidence>
<reference evidence="2 3" key="1">
    <citation type="submission" date="2021-06" db="EMBL/GenBank/DDBJ databases">
        <title>Caerostris extrusa draft genome.</title>
        <authorList>
            <person name="Kono N."/>
            <person name="Arakawa K."/>
        </authorList>
    </citation>
    <scope>NUCLEOTIDE SEQUENCE [LARGE SCALE GENOMIC DNA]</scope>
</reference>
<gene>
    <name evidence="2" type="primary">AVEN_904_1</name>
    <name evidence="2" type="ORF">CEXT_140621</name>
</gene>
<evidence type="ECO:0000313" key="3">
    <source>
        <dbReference type="Proteomes" id="UP001054945"/>
    </source>
</evidence>
<feature type="transmembrane region" description="Helical" evidence="1">
    <location>
        <begin position="91"/>
        <end position="113"/>
    </location>
</feature>
<proteinExistence type="predicted"/>
<feature type="transmembrane region" description="Helical" evidence="1">
    <location>
        <begin position="30"/>
        <end position="51"/>
    </location>
</feature>
<dbReference type="EMBL" id="BPLR01014308">
    <property type="protein sequence ID" value="GIY67984.1"/>
    <property type="molecule type" value="Genomic_DNA"/>
</dbReference>
<sequence length="292" mass="33312">MHWQNASKKLSPCIENSTAVTKIRWYGKRLFAVFVISWILPSILFEKSVIFDLTEGRSQLSQIYLFFGNDVHEKWSVALILIINFLLNQQIYALPGFCVGLCFYSYKILAVIVQKVDKILKKKSDLNTLFVTYLNLTKKVTKCVHDIENALSLLLLFLYSYIVSCIFIVITLLFKVPPHMIFTQYVLINAITLVITLMAFYAVSIQAVSVNRASVQVERTIHKMCSNMLWPTDEKEDAVRIVLLIASDEFSSKILITGYNLFSLNQNFVLQTTGAIISYGTVIAQLGTQKMY</sequence>
<accession>A0AAV4VEC0</accession>
<feature type="transmembrane region" description="Helical" evidence="1">
    <location>
        <begin position="151"/>
        <end position="174"/>
    </location>
</feature>
<keyword evidence="1" id="KW-0472">Membrane</keyword>
<name>A0AAV4VEC0_CAEEX</name>
<dbReference type="Proteomes" id="UP001054945">
    <property type="component" value="Unassembled WGS sequence"/>
</dbReference>
<keyword evidence="3" id="KW-1185">Reference proteome</keyword>
<evidence type="ECO:0000256" key="1">
    <source>
        <dbReference type="SAM" id="Phobius"/>
    </source>
</evidence>
<feature type="transmembrane region" description="Helical" evidence="1">
    <location>
        <begin position="180"/>
        <end position="203"/>
    </location>
</feature>